<proteinExistence type="inferred from homology"/>
<dbReference type="Pfam" id="PF01176">
    <property type="entry name" value="eIF-1a"/>
    <property type="match status" value="1"/>
</dbReference>
<evidence type="ECO:0000256" key="3">
    <source>
        <dbReference type="SAM" id="MobiDB-lite"/>
    </source>
</evidence>
<organism evidence="5 6">
    <name type="scientific">Cytospora mali</name>
    <name type="common">Apple Valsa canker fungus</name>
    <name type="synonym">Valsa mali</name>
    <dbReference type="NCBI Taxonomy" id="578113"/>
    <lineage>
        <taxon>Eukaryota</taxon>
        <taxon>Fungi</taxon>
        <taxon>Dikarya</taxon>
        <taxon>Ascomycota</taxon>
        <taxon>Pezizomycotina</taxon>
        <taxon>Sordariomycetes</taxon>
        <taxon>Sordariomycetidae</taxon>
        <taxon>Diaporthales</taxon>
        <taxon>Cytosporaceae</taxon>
        <taxon>Cytospora</taxon>
    </lineage>
</organism>
<dbReference type="EMBL" id="CM003101">
    <property type="protein sequence ID" value="KUI68691.1"/>
    <property type="molecule type" value="Genomic_DNA"/>
</dbReference>
<evidence type="ECO:0000256" key="1">
    <source>
        <dbReference type="ARBA" id="ARBA00007340"/>
    </source>
</evidence>
<keyword evidence="6" id="KW-1185">Reference proteome</keyword>
<sequence>MGRPKRNILAAAEESTTPPDELTEYQSVVRVIKPEGNNLYSCTLPNTKTVLVELAQRFRNTIWIKRRGFVVVDLTPSEERSKANSKVDGEIINVVRDEKEWRKMPYWYVELSVGAFAPVSENWAFVPWAFSPFGGFVQFRSTLANPLLDRPKEFPKNTYGDDDEDSRALPPTDSDDEA</sequence>
<feature type="region of interest" description="Disordered" evidence="3">
    <location>
        <begin position="150"/>
        <end position="178"/>
    </location>
</feature>
<evidence type="ECO:0000256" key="2">
    <source>
        <dbReference type="ARBA" id="ARBA00022884"/>
    </source>
</evidence>
<dbReference type="GO" id="GO:0003723">
    <property type="term" value="F:RNA binding"/>
    <property type="evidence" value="ECO:0007669"/>
    <property type="project" value="UniProtKB-KW"/>
</dbReference>
<evidence type="ECO:0000313" key="5">
    <source>
        <dbReference type="EMBL" id="KUI68691.1"/>
    </source>
</evidence>
<dbReference type="InterPro" id="IPR012340">
    <property type="entry name" value="NA-bd_OB-fold"/>
</dbReference>
<dbReference type="SUPFAM" id="SSF50249">
    <property type="entry name" value="Nucleic acid-binding proteins"/>
    <property type="match status" value="1"/>
</dbReference>
<dbReference type="Gene3D" id="2.40.50.140">
    <property type="entry name" value="Nucleic acid-binding proteins"/>
    <property type="match status" value="1"/>
</dbReference>
<protein>
    <recommendedName>
        <fullName evidence="4">S1-like domain-containing protein</fullName>
    </recommendedName>
</protein>
<dbReference type="PANTHER" id="PTHR21641:SF0">
    <property type="entry name" value="RNA-BINDING PROTEIN EIF1AD-RELATED"/>
    <property type="match status" value="1"/>
</dbReference>
<dbReference type="PANTHER" id="PTHR21641">
    <property type="entry name" value="TRANSLATION INITIATION FACTOR-RELATED"/>
    <property type="match status" value="1"/>
</dbReference>
<feature type="domain" description="S1-like" evidence="4">
    <location>
        <begin position="26"/>
        <end position="94"/>
    </location>
</feature>
<dbReference type="GO" id="GO:0005634">
    <property type="term" value="C:nucleus"/>
    <property type="evidence" value="ECO:0007669"/>
    <property type="project" value="TreeGrafter"/>
</dbReference>
<dbReference type="GO" id="GO:0003743">
    <property type="term" value="F:translation initiation factor activity"/>
    <property type="evidence" value="ECO:0007669"/>
    <property type="project" value="InterPro"/>
</dbReference>
<evidence type="ECO:0000313" key="6">
    <source>
        <dbReference type="Proteomes" id="UP000078559"/>
    </source>
</evidence>
<dbReference type="InterPro" id="IPR001253">
    <property type="entry name" value="TIF_eIF-1A"/>
</dbReference>
<dbReference type="InterPro" id="IPR039294">
    <property type="entry name" value="EIF1AD"/>
</dbReference>
<accession>A0A194VWT1</accession>
<reference evidence="5" key="1">
    <citation type="submission" date="2014-12" db="EMBL/GenBank/DDBJ databases">
        <title>Genome Sequence of Valsa Canker Pathogens Uncovers a Specific Adaption of Colonization on Woody Bark.</title>
        <authorList>
            <person name="Yin Z."/>
            <person name="Liu H."/>
            <person name="Gao X."/>
            <person name="Li Z."/>
            <person name="Song N."/>
            <person name="Ke X."/>
            <person name="Dai Q."/>
            <person name="Wu Y."/>
            <person name="Sun Y."/>
            <person name="Xu J.-R."/>
            <person name="Kang Z.K."/>
            <person name="Wang L."/>
            <person name="Huang L."/>
        </authorList>
    </citation>
    <scope>NUCLEOTIDE SEQUENCE [LARGE SCALE GENOMIC DNA]</scope>
    <source>
        <strain evidence="5">03-8</strain>
    </source>
</reference>
<dbReference type="OrthoDB" id="1738325at2759"/>
<dbReference type="SMR" id="A0A194VWT1"/>
<gene>
    <name evidence="5" type="ORF">VM1G_03826</name>
</gene>
<dbReference type="SMART" id="SM00652">
    <property type="entry name" value="eIF1a"/>
    <property type="match status" value="1"/>
</dbReference>
<evidence type="ECO:0000259" key="4">
    <source>
        <dbReference type="Pfam" id="PF01176"/>
    </source>
</evidence>
<keyword evidence="2" id="KW-0694">RNA-binding</keyword>
<name>A0A194VWT1_CYTMA</name>
<dbReference type="InterPro" id="IPR006196">
    <property type="entry name" value="RNA-binding_domain_S1_IF1"/>
</dbReference>
<dbReference type="Proteomes" id="UP000078559">
    <property type="component" value="Chromosome 4"/>
</dbReference>
<comment type="similarity">
    <text evidence="1">Belongs to the EIF1AD family.</text>
</comment>
<dbReference type="AlphaFoldDB" id="A0A194VWT1"/>